<dbReference type="Proteomes" id="UP001442841">
    <property type="component" value="Chromosome"/>
</dbReference>
<evidence type="ECO:0000256" key="2">
    <source>
        <dbReference type="SAM" id="SignalP"/>
    </source>
</evidence>
<dbReference type="PROSITE" id="PS51257">
    <property type="entry name" value="PROKAR_LIPOPROTEIN"/>
    <property type="match status" value="1"/>
</dbReference>
<evidence type="ECO:0000313" key="4">
    <source>
        <dbReference type="Proteomes" id="UP001442841"/>
    </source>
</evidence>
<feature type="signal peptide" evidence="2">
    <location>
        <begin position="1"/>
        <end position="25"/>
    </location>
</feature>
<gene>
    <name evidence="3" type="ORF">AADG42_12640</name>
</gene>
<evidence type="ECO:0000256" key="1">
    <source>
        <dbReference type="SAM" id="MobiDB-lite"/>
    </source>
</evidence>
<dbReference type="RefSeq" id="WP_425309567.1">
    <property type="nucleotide sequence ID" value="NZ_CP154795.1"/>
</dbReference>
<sequence>MKRSMIAAATAALLLSTACSTPPTAVVRQCDSSLKAAECTVTVEQLDKLATTTFNSQSSNRGVAVQATITVETGQAVVRVIGSQGVAAETTVMAGQPAEINARTIMKMGRKTGEKKDEGNSFRMEFDPQQPTTKLSASINYQVISQAEATS</sequence>
<reference evidence="3 4" key="1">
    <citation type="submission" date="2024-04" db="EMBL/GenBank/DDBJ databases">
        <title>Isolation of an actinomycete strain from pig manure.</title>
        <authorList>
            <person name="Gong T."/>
            <person name="Yu Z."/>
            <person name="An M."/>
            <person name="Wei C."/>
            <person name="Yang W."/>
            <person name="Liu L."/>
        </authorList>
    </citation>
    <scope>NUCLEOTIDE SEQUENCE [LARGE SCALE GENOMIC DNA]</scope>
    <source>
        <strain evidence="3 4">ZF39</strain>
    </source>
</reference>
<organism evidence="3 4">
    <name type="scientific">Ammonicoccus fulvus</name>
    <dbReference type="NCBI Taxonomy" id="3138240"/>
    <lineage>
        <taxon>Bacteria</taxon>
        <taxon>Bacillati</taxon>
        <taxon>Actinomycetota</taxon>
        <taxon>Actinomycetes</taxon>
        <taxon>Propionibacteriales</taxon>
        <taxon>Propionibacteriaceae</taxon>
        <taxon>Ammonicoccus</taxon>
    </lineage>
</organism>
<feature type="compositionally biased region" description="Basic and acidic residues" evidence="1">
    <location>
        <begin position="112"/>
        <end position="126"/>
    </location>
</feature>
<proteinExistence type="predicted"/>
<dbReference type="EMBL" id="CP154795">
    <property type="protein sequence ID" value="XAN08111.1"/>
    <property type="molecule type" value="Genomic_DNA"/>
</dbReference>
<name>A0ABZ3FPX0_9ACTN</name>
<feature type="chain" id="PRO_5047550810" description="Lipoprotein" evidence="2">
    <location>
        <begin position="26"/>
        <end position="151"/>
    </location>
</feature>
<keyword evidence="2" id="KW-0732">Signal</keyword>
<feature type="region of interest" description="Disordered" evidence="1">
    <location>
        <begin position="112"/>
        <end position="134"/>
    </location>
</feature>
<protein>
    <recommendedName>
        <fullName evidence="5">Lipoprotein</fullName>
    </recommendedName>
</protein>
<evidence type="ECO:0000313" key="3">
    <source>
        <dbReference type="EMBL" id="XAN08111.1"/>
    </source>
</evidence>
<accession>A0ABZ3FPX0</accession>
<evidence type="ECO:0008006" key="5">
    <source>
        <dbReference type="Google" id="ProtNLM"/>
    </source>
</evidence>
<keyword evidence="4" id="KW-1185">Reference proteome</keyword>